<dbReference type="RefSeq" id="WP_184164611.1">
    <property type="nucleotide sequence ID" value="NZ_JACHLC010000003.1"/>
</dbReference>
<evidence type="ECO:0000313" key="1">
    <source>
        <dbReference type="EMBL" id="MBB6371696.1"/>
    </source>
</evidence>
<sequence length="113" mass="13407">MERSAPDYKKIYTDIIFRKCPEKYGLCDFILQKETLSVLDVIKLNQLIFDVEDQQIAQFNQKQRSYDEASILEILEFQERNGYNNTELADEFKLSRNSVAKWKKIFKSKAQTN</sequence>
<dbReference type="SUPFAM" id="SSF48295">
    <property type="entry name" value="TrpR-like"/>
    <property type="match status" value="1"/>
</dbReference>
<organism evidence="1 2">
    <name type="scientific">Chryseobacterium shigense</name>
    <dbReference type="NCBI Taxonomy" id="297244"/>
    <lineage>
        <taxon>Bacteria</taxon>
        <taxon>Pseudomonadati</taxon>
        <taxon>Bacteroidota</taxon>
        <taxon>Flavobacteriia</taxon>
        <taxon>Flavobacteriales</taxon>
        <taxon>Weeksellaceae</taxon>
        <taxon>Chryseobacterium group</taxon>
        <taxon>Chryseobacterium</taxon>
    </lineage>
</organism>
<dbReference type="GO" id="GO:0043565">
    <property type="term" value="F:sequence-specific DNA binding"/>
    <property type="evidence" value="ECO:0007669"/>
    <property type="project" value="InterPro"/>
</dbReference>
<dbReference type="EMBL" id="JACHLC010000003">
    <property type="protein sequence ID" value="MBB6371696.1"/>
    <property type="molecule type" value="Genomic_DNA"/>
</dbReference>
<accession>A0A841N3H6</accession>
<evidence type="ECO:0000313" key="2">
    <source>
        <dbReference type="Proteomes" id="UP000589738"/>
    </source>
</evidence>
<comment type="caution">
    <text evidence="1">The sequence shown here is derived from an EMBL/GenBank/DDBJ whole genome shotgun (WGS) entry which is preliminary data.</text>
</comment>
<protein>
    <recommendedName>
        <fullName evidence="3">Helix-turn-helix domain-containing protein</fullName>
    </recommendedName>
</protein>
<name>A0A841N3H6_9FLAO</name>
<dbReference type="AlphaFoldDB" id="A0A841N3H6"/>
<keyword evidence="2" id="KW-1185">Reference proteome</keyword>
<dbReference type="Proteomes" id="UP000589738">
    <property type="component" value="Unassembled WGS sequence"/>
</dbReference>
<dbReference type="InterPro" id="IPR010921">
    <property type="entry name" value="Trp_repressor/repl_initiator"/>
</dbReference>
<evidence type="ECO:0008006" key="3">
    <source>
        <dbReference type="Google" id="ProtNLM"/>
    </source>
</evidence>
<gene>
    <name evidence="1" type="ORF">HNP36_002781</name>
</gene>
<reference evidence="1 2" key="1">
    <citation type="submission" date="2020-08" db="EMBL/GenBank/DDBJ databases">
        <title>Functional genomics of gut bacteria from endangered species of beetles.</title>
        <authorList>
            <person name="Carlos-Shanley C."/>
        </authorList>
    </citation>
    <scope>NUCLEOTIDE SEQUENCE [LARGE SCALE GENOMIC DNA]</scope>
    <source>
        <strain evidence="1 2">S00136</strain>
    </source>
</reference>
<proteinExistence type="predicted"/>